<name>A0AAI9SUE8_9ASCO</name>
<feature type="compositionally biased region" description="Low complexity" evidence="1">
    <location>
        <begin position="112"/>
        <end position="129"/>
    </location>
</feature>
<sequence>MITITTDEILQFAPSQYKSFIATPCIHQKIYNSLITTSTSNLQEEKTSTEINVDELIIDTENLPQVDKEREDVYQSDEVKRYLESQMVHRLKFLKEVKERGLAFKGFRSNEKGGNSSGNSSELNKFMNY</sequence>
<keyword evidence="3" id="KW-1185">Reference proteome</keyword>
<dbReference type="Proteomes" id="UP001202479">
    <property type="component" value="Unassembled WGS sequence"/>
</dbReference>
<feature type="region of interest" description="Disordered" evidence="1">
    <location>
        <begin position="107"/>
        <end position="129"/>
    </location>
</feature>
<evidence type="ECO:0000313" key="2">
    <source>
        <dbReference type="EMBL" id="KAI3403086.2"/>
    </source>
</evidence>
<evidence type="ECO:0000256" key="1">
    <source>
        <dbReference type="SAM" id="MobiDB-lite"/>
    </source>
</evidence>
<reference evidence="2" key="1">
    <citation type="journal article" date="2022" name="DNA Res.">
        <title>Genome analysis of five recently described species of the CUG-Ser clade uncovers Candida theae as a new hybrid lineage with pathogenic potential in the Candida parapsilosis species complex.</title>
        <authorList>
            <person name="Mixao V."/>
            <person name="Del Olmo V."/>
            <person name="Hegedusova E."/>
            <person name="Saus E."/>
            <person name="Pryszcz L."/>
            <person name="Cillingova A."/>
            <person name="Nosek J."/>
            <person name="Gabaldon T."/>
        </authorList>
    </citation>
    <scope>NUCLEOTIDE SEQUENCE</scope>
    <source>
        <strain evidence="2">CBS 10844</strain>
    </source>
</reference>
<dbReference type="EMBL" id="JAHUZD010000138">
    <property type="protein sequence ID" value="KAI3403086.2"/>
    <property type="molecule type" value="Genomic_DNA"/>
</dbReference>
<accession>A0AAI9SUE8</accession>
<dbReference type="GeneID" id="73381761"/>
<comment type="caution">
    <text evidence="2">The sequence shown here is derived from an EMBL/GenBank/DDBJ whole genome shotgun (WGS) entry which is preliminary data.</text>
</comment>
<organism evidence="2 3">
    <name type="scientific">Candida oxycetoniae</name>
    <dbReference type="NCBI Taxonomy" id="497107"/>
    <lineage>
        <taxon>Eukaryota</taxon>
        <taxon>Fungi</taxon>
        <taxon>Dikarya</taxon>
        <taxon>Ascomycota</taxon>
        <taxon>Saccharomycotina</taxon>
        <taxon>Pichiomycetes</taxon>
        <taxon>Debaryomycetaceae</taxon>
        <taxon>Candida/Lodderomyces clade</taxon>
        <taxon>Candida</taxon>
    </lineage>
</organism>
<dbReference type="RefSeq" id="XP_049178833.1">
    <property type="nucleotide sequence ID" value="XM_049325555.1"/>
</dbReference>
<gene>
    <name evidence="2" type="ORF">KGF56_004146</name>
</gene>
<evidence type="ECO:0000313" key="3">
    <source>
        <dbReference type="Proteomes" id="UP001202479"/>
    </source>
</evidence>
<proteinExistence type="predicted"/>
<dbReference type="AlphaFoldDB" id="A0AAI9SUE8"/>
<protein>
    <submittedName>
        <fullName evidence="2">Uncharacterized protein</fullName>
    </submittedName>
</protein>